<evidence type="ECO:0000313" key="2">
    <source>
        <dbReference type="EMBL" id="CAA9383328.1"/>
    </source>
</evidence>
<feature type="non-terminal residue" evidence="2">
    <location>
        <position position="44"/>
    </location>
</feature>
<dbReference type="AlphaFoldDB" id="A0A6J4NFR5"/>
<name>A0A6J4NFR5_9ACTN</name>
<organism evidence="2">
    <name type="scientific">uncultured Rubrobacteraceae bacterium</name>
    <dbReference type="NCBI Taxonomy" id="349277"/>
    <lineage>
        <taxon>Bacteria</taxon>
        <taxon>Bacillati</taxon>
        <taxon>Actinomycetota</taxon>
        <taxon>Rubrobacteria</taxon>
        <taxon>Rubrobacterales</taxon>
        <taxon>Rubrobacteraceae</taxon>
        <taxon>environmental samples</taxon>
    </lineage>
</organism>
<accession>A0A6J4NFR5</accession>
<feature type="region of interest" description="Disordered" evidence="1">
    <location>
        <begin position="23"/>
        <end position="44"/>
    </location>
</feature>
<protein>
    <submittedName>
        <fullName evidence="2">Transposase</fullName>
    </submittedName>
</protein>
<reference evidence="2" key="1">
    <citation type="submission" date="2020-02" db="EMBL/GenBank/DDBJ databases">
        <authorList>
            <person name="Meier V. D."/>
        </authorList>
    </citation>
    <scope>NUCLEOTIDE SEQUENCE</scope>
    <source>
        <strain evidence="2">AVDCRST_MAG01</strain>
    </source>
</reference>
<sequence>GADLLVVGAEQEDEQGLREAVRQRGSVRLRGHDPADGEEVGTGL</sequence>
<evidence type="ECO:0000256" key="1">
    <source>
        <dbReference type="SAM" id="MobiDB-lite"/>
    </source>
</evidence>
<feature type="non-terminal residue" evidence="2">
    <location>
        <position position="1"/>
    </location>
</feature>
<proteinExistence type="predicted"/>
<dbReference type="EMBL" id="CADCUW010000013">
    <property type="protein sequence ID" value="CAA9383328.1"/>
    <property type="molecule type" value="Genomic_DNA"/>
</dbReference>
<gene>
    <name evidence="2" type="ORF">AVDCRST_MAG01-01-98</name>
</gene>